<sequence>MTLTGEVLDYYKKVRVPKIRSGEAATIAIEKFLQPQLGSIPVVVLRKRDIRDLQDGMIQEGHSVGYVSRVSSVLTAALNLAVDDEEILAAPIVPEIRGDAEIEAEDLRGRELSILEVAKLIDAISDVHMLDYTIAEINTAARPEAVLELVARTDRLAAQPHRDEPAEPHPDQKIQAYHAHLGDMETVARDRHVRPDRRLPRRGGEVDQDGDAPSGQQGQSPGTRELDLVPAYFGPPYGECGEGSRTGDLGVPGHVPVAKKKSTRRYSGIDQYAPEYMSNAVAAVEAFVREVNKHTKKRDLEKPYAIKPGWKRRK</sequence>
<reference evidence="3 4" key="1">
    <citation type="submission" date="2014-09" db="EMBL/GenBank/DDBJ databases">
        <title>Draft genome of Bradyrhizobium japonicum Is-34.</title>
        <authorList>
            <person name="Tsurumaru H."/>
            <person name="Yamakawa T."/>
            <person name="Hashimoto S."/>
            <person name="Okizaki K."/>
            <person name="Kanesaki Y."/>
            <person name="Yoshikawa H."/>
            <person name="Yajima S."/>
        </authorList>
    </citation>
    <scope>NUCLEOTIDE SEQUENCE [LARGE SCALE GENOMIC DNA]</scope>
    <source>
        <strain evidence="3 4">Is-34</strain>
    </source>
</reference>
<gene>
    <name evidence="3" type="ORF">MA20_06945</name>
</gene>
<proteinExistence type="predicted"/>
<feature type="region of interest" description="Disordered" evidence="2">
    <location>
        <begin position="186"/>
        <end position="229"/>
    </location>
</feature>
<dbReference type="GO" id="GO:0003677">
    <property type="term" value="F:DNA binding"/>
    <property type="evidence" value="ECO:0007669"/>
    <property type="project" value="UniProtKB-KW"/>
</dbReference>
<name>A0A0A3Y0W8_BRAJP</name>
<keyword evidence="1" id="KW-0238">DNA-binding</keyword>
<dbReference type="AlphaFoldDB" id="A0A0A3Y0W8"/>
<dbReference type="InterPro" id="IPR010998">
    <property type="entry name" value="Integrase_recombinase_N"/>
</dbReference>
<dbReference type="EMBL" id="JRPN01000004">
    <property type="protein sequence ID" value="KGT80347.1"/>
    <property type="molecule type" value="Genomic_DNA"/>
</dbReference>
<dbReference type="InterPro" id="IPR011010">
    <property type="entry name" value="DNA_brk_join_enz"/>
</dbReference>
<organism evidence="3 4">
    <name type="scientific">Bradyrhizobium japonicum</name>
    <dbReference type="NCBI Taxonomy" id="375"/>
    <lineage>
        <taxon>Bacteria</taxon>
        <taxon>Pseudomonadati</taxon>
        <taxon>Pseudomonadota</taxon>
        <taxon>Alphaproteobacteria</taxon>
        <taxon>Hyphomicrobiales</taxon>
        <taxon>Nitrobacteraceae</taxon>
        <taxon>Bradyrhizobium</taxon>
    </lineage>
</organism>
<feature type="compositionally biased region" description="Basic and acidic residues" evidence="2">
    <location>
        <begin position="196"/>
        <end position="205"/>
    </location>
</feature>
<protein>
    <submittedName>
        <fullName evidence="3">Uncharacterized protein</fullName>
    </submittedName>
</protein>
<dbReference type="Gene3D" id="1.10.150.130">
    <property type="match status" value="1"/>
</dbReference>
<dbReference type="SUPFAM" id="SSF56349">
    <property type="entry name" value="DNA breaking-rejoining enzymes"/>
    <property type="match status" value="1"/>
</dbReference>
<evidence type="ECO:0000256" key="2">
    <source>
        <dbReference type="SAM" id="MobiDB-lite"/>
    </source>
</evidence>
<comment type="caution">
    <text evidence="3">The sequence shown here is derived from an EMBL/GenBank/DDBJ whole genome shotgun (WGS) entry which is preliminary data.</text>
</comment>
<evidence type="ECO:0000313" key="3">
    <source>
        <dbReference type="EMBL" id="KGT80347.1"/>
    </source>
</evidence>
<evidence type="ECO:0000313" key="4">
    <source>
        <dbReference type="Proteomes" id="UP000030377"/>
    </source>
</evidence>
<accession>A0A0A3Y0W8</accession>
<evidence type="ECO:0000256" key="1">
    <source>
        <dbReference type="ARBA" id="ARBA00023125"/>
    </source>
</evidence>
<dbReference type="RefSeq" id="WP_028158151.1">
    <property type="nucleotide sequence ID" value="NZ_JRPN01000004.1"/>
</dbReference>
<dbReference type="Proteomes" id="UP000030377">
    <property type="component" value="Unassembled WGS sequence"/>
</dbReference>